<proteinExistence type="predicted"/>
<accession>X0RX34</accession>
<protein>
    <submittedName>
        <fullName evidence="1">Uncharacterized protein</fullName>
    </submittedName>
</protein>
<reference evidence="1" key="1">
    <citation type="journal article" date="2014" name="Front. Microbiol.">
        <title>High frequency of phylogenetically diverse reductive dehalogenase-homologous genes in deep subseafloor sedimentary metagenomes.</title>
        <authorList>
            <person name="Kawai M."/>
            <person name="Futagami T."/>
            <person name="Toyoda A."/>
            <person name="Takaki Y."/>
            <person name="Nishi S."/>
            <person name="Hori S."/>
            <person name="Arai W."/>
            <person name="Tsubouchi T."/>
            <person name="Morono Y."/>
            <person name="Uchiyama I."/>
            <person name="Ito T."/>
            <person name="Fujiyama A."/>
            <person name="Inagaki F."/>
            <person name="Takami H."/>
        </authorList>
    </citation>
    <scope>NUCLEOTIDE SEQUENCE</scope>
    <source>
        <strain evidence="1">Expedition CK06-06</strain>
    </source>
</reference>
<dbReference type="EMBL" id="BARS01008849">
    <property type="protein sequence ID" value="GAF67561.1"/>
    <property type="molecule type" value="Genomic_DNA"/>
</dbReference>
<feature type="non-terminal residue" evidence="1">
    <location>
        <position position="1"/>
    </location>
</feature>
<gene>
    <name evidence="1" type="ORF">S01H1_16778</name>
</gene>
<comment type="caution">
    <text evidence="1">The sequence shown here is derived from an EMBL/GenBank/DDBJ whole genome shotgun (WGS) entry which is preliminary data.</text>
</comment>
<dbReference type="SUPFAM" id="SSF63829">
    <property type="entry name" value="Calcium-dependent phosphotriesterase"/>
    <property type="match status" value="1"/>
</dbReference>
<evidence type="ECO:0000313" key="1">
    <source>
        <dbReference type="EMBL" id="GAF67561.1"/>
    </source>
</evidence>
<sequence length="347" mass="38460">GSYFMIGKGKDEGPGIYQYIGNTLEKISTEAIDTYLGAMALSDIQDAYAMSFSIDGAFFVCFSLVDTTFFYNLANQKWLEIQSTINGDLEKWRVASIATAYGKTYVGDTFDGRIGYFDKTNYGEYGTDLQKVFTCEVMDSEGDPFALTKVELTMESGAGPAILIPAEIEREYVIVNGTPTITGDTISMLKEATSVYVYNYWEIGVSYIINCTIADYNGTGSVVMPISNPPGTVVSGSYFAPGNGNYTYEYIPADTTMRTGSGGQMSANITINSIVQSELTEIEPQISMEVSKDGKQFNYPLYRSMGKEGETNKRQIWRSIPNFDRFGILKFRVSDQVITRILKLEVE</sequence>
<dbReference type="AlphaFoldDB" id="X0RX34"/>
<organism evidence="1">
    <name type="scientific">marine sediment metagenome</name>
    <dbReference type="NCBI Taxonomy" id="412755"/>
    <lineage>
        <taxon>unclassified sequences</taxon>
        <taxon>metagenomes</taxon>
        <taxon>ecological metagenomes</taxon>
    </lineage>
</organism>
<name>X0RX34_9ZZZZ</name>